<dbReference type="GO" id="GO:0006304">
    <property type="term" value="P:DNA modification"/>
    <property type="evidence" value="ECO:0007669"/>
    <property type="project" value="InterPro"/>
</dbReference>
<keyword evidence="3 8" id="KW-0489">Methyltransferase</keyword>
<dbReference type="Gene3D" id="3.40.50.150">
    <property type="entry name" value="Vaccinia Virus protein VP39"/>
    <property type="match status" value="1"/>
</dbReference>
<dbReference type="InterPro" id="IPR002052">
    <property type="entry name" value="DNA_methylase_N6_adenine_CS"/>
</dbReference>
<keyword evidence="5" id="KW-0949">S-adenosyl-L-methionine</keyword>
<dbReference type="Pfam" id="PF07669">
    <property type="entry name" value="Eco57I"/>
    <property type="match status" value="1"/>
</dbReference>
<evidence type="ECO:0000256" key="2">
    <source>
        <dbReference type="ARBA" id="ARBA00011900"/>
    </source>
</evidence>
<organism evidence="8 9">
    <name type="scientific">Oceanibacterium hippocampi</name>
    <dbReference type="NCBI Taxonomy" id="745714"/>
    <lineage>
        <taxon>Bacteria</taxon>
        <taxon>Pseudomonadati</taxon>
        <taxon>Pseudomonadota</taxon>
        <taxon>Alphaproteobacteria</taxon>
        <taxon>Sneathiellales</taxon>
        <taxon>Sneathiellaceae</taxon>
        <taxon>Oceanibacterium</taxon>
    </lineage>
</organism>
<comment type="similarity">
    <text evidence="1">Belongs to the N(4)/N(6)-methyltransferase family.</text>
</comment>
<protein>
    <recommendedName>
        <fullName evidence="2">site-specific DNA-methyltransferase (adenine-specific)</fullName>
        <ecNumber evidence="2">2.1.1.72</ecNumber>
    </recommendedName>
</protein>
<accession>A0A1Y5U0F5</accession>
<comment type="catalytic activity">
    <reaction evidence="6">
        <text>a 2'-deoxyadenosine in DNA + S-adenosyl-L-methionine = an N(6)-methyl-2'-deoxyadenosine in DNA + S-adenosyl-L-homocysteine + H(+)</text>
        <dbReference type="Rhea" id="RHEA:15197"/>
        <dbReference type="Rhea" id="RHEA-COMP:12418"/>
        <dbReference type="Rhea" id="RHEA-COMP:12419"/>
        <dbReference type="ChEBI" id="CHEBI:15378"/>
        <dbReference type="ChEBI" id="CHEBI:57856"/>
        <dbReference type="ChEBI" id="CHEBI:59789"/>
        <dbReference type="ChEBI" id="CHEBI:90615"/>
        <dbReference type="ChEBI" id="CHEBI:90616"/>
        <dbReference type="EC" id="2.1.1.72"/>
    </reaction>
</comment>
<dbReference type="PROSITE" id="PS00092">
    <property type="entry name" value="N6_MTASE"/>
    <property type="match status" value="1"/>
</dbReference>
<dbReference type="GO" id="GO:0003676">
    <property type="term" value="F:nucleic acid binding"/>
    <property type="evidence" value="ECO:0007669"/>
    <property type="project" value="InterPro"/>
</dbReference>
<dbReference type="PANTHER" id="PTHR33841">
    <property type="entry name" value="DNA METHYLTRANSFERASE YEEA-RELATED"/>
    <property type="match status" value="1"/>
</dbReference>
<evidence type="ECO:0000256" key="6">
    <source>
        <dbReference type="ARBA" id="ARBA00047942"/>
    </source>
</evidence>
<dbReference type="OrthoDB" id="9806213at2"/>
<name>A0A1Y5U0F5_9PROT</name>
<dbReference type="GO" id="GO:0009007">
    <property type="term" value="F:site-specific DNA-methyltransferase (adenine-specific) activity"/>
    <property type="evidence" value="ECO:0007669"/>
    <property type="project" value="UniProtKB-EC"/>
</dbReference>
<dbReference type="SUPFAM" id="SSF53335">
    <property type="entry name" value="S-adenosyl-L-methionine-dependent methyltransferases"/>
    <property type="match status" value="1"/>
</dbReference>
<dbReference type="InParanoid" id="A0A1Y5U0F5"/>
<gene>
    <name evidence="8" type="primary">taqIM</name>
    <name evidence="8" type="ORF">OCH7691_04574</name>
</gene>
<evidence type="ECO:0000313" key="8">
    <source>
        <dbReference type="EMBL" id="SLN77860.1"/>
    </source>
</evidence>
<dbReference type="EC" id="2.1.1.72" evidence="2"/>
<dbReference type="Proteomes" id="UP000193200">
    <property type="component" value="Unassembled WGS sequence"/>
</dbReference>
<proteinExistence type="inferred from homology"/>
<sequence length="414" mass="45924">MAHVRRQNRTIETGIELQFLSNDDNMNNKNKTTDQKSALSKYFAYVKKNRSDLIKNYGDPHSICHNIIDHPLLENIPECARFLFSESETDDLNYIIASTYALLIGDERRRELSAYFTPPALAKGVIKASAPFLRSKEHPSVLDPACGGGSFLTPITRYLVNKKRDNGIAVEEACRTTLRDIRGVELDPGLAALSQSLLKDMLQRTYAYTCGPKPEIVRCENALSASLSQRYDLVIGNPPYGKVGIGVDRTYLKNAKLANLGGHTNFYSLFLLKSLDWLKPSGGLVFVLPTSFVAGPYFSGLRQEIMSRADVLSIDLHEQRENLFLGAVQDVCVLTLQRRKSGASASNRQHPYKLGLIDATGARIVCGTGIARGDGEPWTLPVAQRAGRSAPHRKSPRKATNHEPCARFRRITSC</sequence>
<evidence type="ECO:0000256" key="5">
    <source>
        <dbReference type="ARBA" id="ARBA00022691"/>
    </source>
</evidence>
<reference evidence="8 9" key="1">
    <citation type="submission" date="2017-03" db="EMBL/GenBank/DDBJ databases">
        <authorList>
            <person name="Afonso C.L."/>
            <person name="Miller P.J."/>
            <person name="Scott M.A."/>
            <person name="Spackman E."/>
            <person name="Goraichik I."/>
            <person name="Dimitrov K.M."/>
            <person name="Suarez D.L."/>
            <person name="Swayne D.E."/>
        </authorList>
    </citation>
    <scope>NUCLEOTIDE SEQUENCE [LARGE SCALE GENOMIC DNA]</scope>
    <source>
        <strain evidence="8 9">CECT 7691</strain>
    </source>
</reference>
<dbReference type="PRINTS" id="PR00507">
    <property type="entry name" value="N12N6MTFRASE"/>
</dbReference>
<dbReference type="EMBL" id="FWFR01000011">
    <property type="protein sequence ID" value="SLN77860.1"/>
    <property type="molecule type" value="Genomic_DNA"/>
</dbReference>
<keyword evidence="9" id="KW-1185">Reference proteome</keyword>
<dbReference type="AlphaFoldDB" id="A0A1Y5U0F5"/>
<dbReference type="GO" id="GO:0032259">
    <property type="term" value="P:methylation"/>
    <property type="evidence" value="ECO:0007669"/>
    <property type="project" value="UniProtKB-KW"/>
</dbReference>
<evidence type="ECO:0000256" key="3">
    <source>
        <dbReference type="ARBA" id="ARBA00022603"/>
    </source>
</evidence>
<feature type="domain" description="Type II methyltransferase M.TaqI-like" evidence="7">
    <location>
        <begin position="227"/>
        <end position="314"/>
    </location>
</feature>
<evidence type="ECO:0000313" key="9">
    <source>
        <dbReference type="Proteomes" id="UP000193200"/>
    </source>
</evidence>
<evidence type="ECO:0000256" key="4">
    <source>
        <dbReference type="ARBA" id="ARBA00022679"/>
    </source>
</evidence>
<keyword evidence="4 8" id="KW-0808">Transferase</keyword>
<dbReference type="InterPro" id="IPR029063">
    <property type="entry name" value="SAM-dependent_MTases_sf"/>
</dbReference>
<dbReference type="PANTHER" id="PTHR33841:SF5">
    <property type="entry name" value="DNA METHYLASE (MODIFICATION METHYLASE) (METHYLTRANSFERASE)-RELATED"/>
    <property type="match status" value="1"/>
</dbReference>
<evidence type="ECO:0000256" key="1">
    <source>
        <dbReference type="ARBA" id="ARBA00006594"/>
    </source>
</evidence>
<dbReference type="InterPro" id="IPR011639">
    <property type="entry name" value="MethylTrfase_TaqI-like_dom"/>
</dbReference>
<dbReference type="InterPro" id="IPR050953">
    <property type="entry name" value="N4_N6_ade-DNA_methylase"/>
</dbReference>
<evidence type="ECO:0000259" key="7">
    <source>
        <dbReference type="Pfam" id="PF07669"/>
    </source>
</evidence>